<accession>A0AAU8KY81</accession>
<reference evidence="2" key="1">
    <citation type="submission" date="2024-06" db="EMBL/GenBank/DDBJ databases">
        <authorList>
            <person name="Melgar S."/>
            <person name="Ryabinky S."/>
            <person name="Merugu K."/>
            <person name="Desisa B."/>
            <person name="Truong H."/>
            <person name="Jamal R."/>
            <person name="Sandhu A."/>
            <person name="Johnson A."/>
        </authorList>
    </citation>
    <scope>NUCLEOTIDE SEQUENCE</scope>
</reference>
<evidence type="ECO:0000256" key="1">
    <source>
        <dbReference type="SAM" id="MobiDB-lite"/>
    </source>
</evidence>
<organism evidence="2">
    <name type="scientific">Serratia phage Kevin</name>
    <dbReference type="NCBI Taxonomy" id="3161161"/>
    <lineage>
        <taxon>Viruses</taxon>
        <taxon>Duplodnaviria</taxon>
        <taxon>Heunggongvirae</taxon>
        <taxon>Uroviricota</taxon>
        <taxon>Caudoviricetes</taxon>
        <taxon>Pantevenvirales</taxon>
        <taxon>Ackermannviridae</taxon>
        <taxon>Miltonvirus</taxon>
    </lineage>
</organism>
<proteinExistence type="predicted"/>
<protein>
    <recommendedName>
        <fullName evidence="3">Major capsid protein</fullName>
    </recommendedName>
</protein>
<feature type="region of interest" description="Disordered" evidence="1">
    <location>
        <begin position="1"/>
        <end position="46"/>
    </location>
</feature>
<evidence type="ECO:0000313" key="2">
    <source>
        <dbReference type="EMBL" id="XCN28060.1"/>
    </source>
</evidence>
<dbReference type="EMBL" id="PP869623">
    <property type="protein sequence ID" value="XCN28060.1"/>
    <property type="molecule type" value="Genomic_DNA"/>
</dbReference>
<feature type="compositionally biased region" description="Basic and acidic residues" evidence="1">
    <location>
        <begin position="30"/>
        <end position="46"/>
    </location>
</feature>
<evidence type="ECO:0008006" key="3">
    <source>
        <dbReference type="Google" id="ProtNLM"/>
    </source>
</evidence>
<sequence>MKTFKDFLESEVPATTTPVMGKPDGGMVKKGKEPPVEKRKDLEDDE</sequence>
<name>A0AAU8KY81_9CAUD</name>